<proteinExistence type="predicted"/>
<protein>
    <recommendedName>
        <fullName evidence="2">Thoeris protein ThsA Macro domain-containing protein</fullName>
    </recommendedName>
</protein>
<reference evidence="3 4" key="2">
    <citation type="submission" date="2019-01" db="EMBL/GenBank/DDBJ databases">
        <title>Comparative genomic analysis of Brevibacterium aurantiacum sheds light on its evolution and its adaptation to smear-ripened cheeses.</title>
        <authorList>
            <person name="Moineau S."/>
        </authorList>
    </citation>
    <scope>NUCLEOTIDE SEQUENCE [LARGE SCALE GENOMIC DNA]</scope>
    <source>
        <strain evidence="3 4">SMQ-1420</strain>
    </source>
</reference>
<evidence type="ECO:0000313" key="4">
    <source>
        <dbReference type="Proteomes" id="UP000282731"/>
    </source>
</evidence>
<dbReference type="RefSeq" id="WP_127362254.1">
    <property type="nucleotide sequence ID" value="NZ_CP025334.1"/>
</dbReference>
<reference evidence="3 4" key="1">
    <citation type="submission" date="2017-12" db="EMBL/GenBank/DDBJ databases">
        <authorList>
            <person name="Levesque S."/>
        </authorList>
    </citation>
    <scope>NUCLEOTIDE SEQUENCE [LARGE SCALE GENOMIC DNA]</scope>
    <source>
        <strain evidence="3 4">SMQ-1420</strain>
    </source>
</reference>
<evidence type="ECO:0000313" key="3">
    <source>
        <dbReference type="EMBL" id="AZT98084.1"/>
    </source>
</evidence>
<name>A0A3T0DSZ2_BREAU</name>
<feature type="transmembrane region" description="Helical" evidence="1">
    <location>
        <begin position="16"/>
        <end position="40"/>
    </location>
</feature>
<accession>A0A3T0DSZ2</accession>
<feature type="transmembrane region" description="Helical" evidence="1">
    <location>
        <begin position="46"/>
        <end position="63"/>
    </location>
</feature>
<organism evidence="3 4">
    <name type="scientific">Brevibacterium aurantiacum</name>
    <dbReference type="NCBI Taxonomy" id="273384"/>
    <lineage>
        <taxon>Bacteria</taxon>
        <taxon>Bacillati</taxon>
        <taxon>Actinomycetota</taxon>
        <taxon>Actinomycetes</taxon>
        <taxon>Micrococcales</taxon>
        <taxon>Brevibacteriaceae</taxon>
        <taxon>Brevibacterium</taxon>
    </lineage>
</organism>
<dbReference type="EMBL" id="CP025334">
    <property type="protein sequence ID" value="AZT98084.1"/>
    <property type="molecule type" value="Genomic_DNA"/>
</dbReference>
<dbReference type="Pfam" id="PF20016">
    <property type="entry name" value="ThsA_Macro"/>
    <property type="match status" value="1"/>
</dbReference>
<evidence type="ECO:0000256" key="1">
    <source>
        <dbReference type="SAM" id="Phobius"/>
    </source>
</evidence>
<gene>
    <name evidence="3" type="ORF">CXR27_14580</name>
</gene>
<evidence type="ECO:0000259" key="2">
    <source>
        <dbReference type="Pfam" id="PF20016"/>
    </source>
</evidence>
<dbReference type="Proteomes" id="UP000282731">
    <property type="component" value="Chromosome"/>
</dbReference>
<keyword evidence="1" id="KW-1133">Transmembrane helix</keyword>
<dbReference type="InterPro" id="IPR045535">
    <property type="entry name" value="ThsA_Macro"/>
</dbReference>
<sequence length="283" mass="31545">MSDLIHDLRTWRFWRWFLIQTFSAVGVLAVLLELTSFIFGSLPIEGWPLAIIIAFVSIGYGLIRAWPRPIRQDYNSPNTMIEIVKGDLFAQDSNIVVGTCDTFDTSVPNIIAKNSVQGQALERLYGGDTDQLDRELAAALQGKTVTATIQKHGKTEKYGVGAVATLRNGSHRLYFLAYSEMNEANEAQSTPDGIWRSLASLWEEVSRTANGTAVAVPVIGGGQSRLSQVMPAQDSIRFIVMSFMFASRTKKVCDQLRIVVHPRDFDRLDRLELQAFLSSMRPS</sequence>
<dbReference type="AlphaFoldDB" id="A0A3T0DSZ2"/>
<keyword evidence="1" id="KW-0812">Transmembrane</keyword>
<keyword evidence="1" id="KW-0472">Membrane</keyword>
<feature type="domain" description="Thoeris protein ThsA Macro" evidence="2">
    <location>
        <begin position="81"/>
        <end position="261"/>
    </location>
</feature>